<dbReference type="InterPro" id="IPR032710">
    <property type="entry name" value="NTF2-like_dom_sf"/>
</dbReference>
<evidence type="ECO:0000313" key="2">
    <source>
        <dbReference type="Proteomes" id="UP000010445"/>
    </source>
</evidence>
<dbReference type="SUPFAM" id="SSF54427">
    <property type="entry name" value="NTF2-like"/>
    <property type="match status" value="1"/>
</dbReference>
<dbReference type="STRING" id="1035195.HMPREF9997_00339"/>
<dbReference type="eggNOG" id="COG4994">
    <property type="taxonomic scope" value="Bacteria"/>
</dbReference>
<sequence length="127" mass="14448">MIADDLATFLVRREPIFHNPEVIWDEASFDAEIASDFREIGASGSCYERQAIKDVVLGRLAGTHEDSLADDFRMDDVEVIPLSHTIIQVRYTLLTDARVTRRSTLYRRNSDTGYWQAVFHQGTVVAD</sequence>
<protein>
    <recommendedName>
        <fullName evidence="3">DUF4440 domain-containing protein</fullName>
    </recommendedName>
</protein>
<dbReference type="Proteomes" id="UP000010445">
    <property type="component" value="Unassembled WGS sequence"/>
</dbReference>
<organism evidence="1 2">
    <name type="scientific">Corynebacterium durum F0235</name>
    <dbReference type="NCBI Taxonomy" id="1035195"/>
    <lineage>
        <taxon>Bacteria</taxon>
        <taxon>Bacillati</taxon>
        <taxon>Actinomycetota</taxon>
        <taxon>Actinomycetes</taxon>
        <taxon>Mycobacteriales</taxon>
        <taxon>Corynebacteriaceae</taxon>
        <taxon>Corynebacterium</taxon>
    </lineage>
</organism>
<reference evidence="1 2" key="1">
    <citation type="submission" date="2012-05" db="EMBL/GenBank/DDBJ databases">
        <authorList>
            <person name="Weinstock G."/>
            <person name="Sodergren E."/>
            <person name="Lobos E.A."/>
            <person name="Fulton L."/>
            <person name="Fulton R."/>
            <person name="Courtney L."/>
            <person name="Fronick C."/>
            <person name="O'Laughlin M."/>
            <person name="Godfrey J."/>
            <person name="Wilson R.M."/>
            <person name="Miner T."/>
            <person name="Farmer C."/>
            <person name="Delehaunty K."/>
            <person name="Cordes M."/>
            <person name="Minx P."/>
            <person name="Tomlinson C."/>
            <person name="Chen J."/>
            <person name="Wollam A."/>
            <person name="Pepin K.H."/>
            <person name="Bhonagiri V."/>
            <person name="Zhang X."/>
            <person name="Suruliraj S."/>
            <person name="Warren W."/>
            <person name="Mitreva M."/>
            <person name="Mardis E.R."/>
            <person name="Wilson R.K."/>
        </authorList>
    </citation>
    <scope>NUCLEOTIDE SEQUENCE [LARGE SCALE GENOMIC DNA]</scope>
    <source>
        <strain evidence="1 2">F0235</strain>
    </source>
</reference>
<dbReference type="HOGENOM" id="CLU_119560_0_2_11"/>
<evidence type="ECO:0000313" key="1">
    <source>
        <dbReference type="EMBL" id="EKX92055.1"/>
    </source>
</evidence>
<dbReference type="OrthoDB" id="7845843at2"/>
<evidence type="ECO:0008006" key="3">
    <source>
        <dbReference type="Google" id="ProtNLM"/>
    </source>
</evidence>
<dbReference type="PATRIC" id="fig|1035195.3.peg.314"/>
<comment type="caution">
    <text evidence="1">The sequence shown here is derived from an EMBL/GenBank/DDBJ whole genome shotgun (WGS) entry which is preliminary data.</text>
</comment>
<dbReference type="RefSeq" id="WP_006062034.1">
    <property type="nucleotide sequence ID" value="NZ_KB290822.1"/>
</dbReference>
<gene>
    <name evidence="1" type="ORF">HMPREF9997_00339</name>
</gene>
<dbReference type="AlphaFoldDB" id="L1MLX9"/>
<dbReference type="EMBL" id="AMEM01000007">
    <property type="protein sequence ID" value="EKX92055.1"/>
    <property type="molecule type" value="Genomic_DNA"/>
</dbReference>
<name>L1MLX9_9CORY</name>
<keyword evidence="2" id="KW-1185">Reference proteome</keyword>
<accession>L1MLX9</accession>
<proteinExistence type="predicted"/>